<feature type="compositionally biased region" description="Basic and acidic residues" evidence="1">
    <location>
        <begin position="105"/>
        <end position="120"/>
    </location>
</feature>
<dbReference type="EMBL" id="CYKH01000377">
    <property type="protein sequence ID" value="CUF66277.1"/>
    <property type="molecule type" value="Genomic_DNA"/>
</dbReference>
<keyword evidence="2" id="KW-0732">Signal</keyword>
<gene>
    <name evidence="3" type="ORF">BSAL_64585</name>
</gene>
<proteinExistence type="predicted"/>
<feature type="chain" id="PRO_5006621586" description="Membrane-associated protein" evidence="2">
    <location>
        <begin position="17"/>
        <end position="120"/>
    </location>
</feature>
<dbReference type="VEuPathDB" id="TriTrypDB:BSAL_64585"/>
<sequence>HFILRVVLALLQTCRCGPKLLSGIFVQNCLTLAQNTHTPSCPPPSPTTAALGRQRFCGVSRSRETVQKRSVNGVLRGVLCPEVHRLLLSCSDFDLSGTPKKKTKTNKDQKKNEIKHISLP</sequence>
<accession>A0A0S4ISI0</accession>
<feature type="region of interest" description="Disordered" evidence="1">
    <location>
        <begin position="94"/>
        <end position="120"/>
    </location>
</feature>
<feature type="non-terminal residue" evidence="3">
    <location>
        <position position="1"/>
    </location>
</feature>
<dbReference type="AlphaFoldDB" id="A0A0S4ISI0"/>
<organism evidence="3 4">
    <name type="scientific">Bodo saltans</name>
    <name type="common">Flagellated protozoan</name>
    <dbReference type="NCBI Taxonomy" id="75058"/>
    <lineage>
        <taxon>Eukaryota</taxon>
        <taxon>Discoba</taxon>
        <taxon>Euglenozoa</taxon>
        <taxon>Kinetoplastea</taxon>
        <taxon>Metakinetoplastina</taxon>
        <taxon>Eubodonida</taxon>
        <taxon>Bodonidae</taxon>
        <taxon>Bodo</taxon>
    </lineage>
</organism>
<evidence type="ECO:0000256" key="1">
    <source>
        <dbReference type="SAM" id="MobiDB-lite"/>
    </source>
</evidence>
<evidence type="ECO:0000313" key="4">
    <source>
        <dbReference type="Proteomes" id="UP000051952"/>
    </source>
</evidence>
<evidence type="ECO:0000313" key="3">
    <source>
        <dbReference type="EMBL" id="CUF66277.1"/>
    </source>
</evidence>
<dbReference type="Proteomes" id="UP000051952">
    <property type="component" value="Unassembled WGS sequence"/>
</dbReference>
<name>A0A0S4ISI0_BODSA</name>
<evidence type="ECO:0000256" key="2">
    <source>
        <dbReference type="SAM" id="SignalP"/>
    </source>
</evidence>
<keyword evidence="4" id="KW-1185">Reference proteome</keyword>
<reference evidence="4" key="1">
    <citation type="submission" date="2015-09" db="EMBL/GenBank/DDBJ databases">
        <authorList>
            <consortium name="Pathogen Informatics"/>
        </authorList>
    </citation>
    <scope>NUCLEOTIDE SEQUENCE [LARGE SCALE GENOMIC DNA]</scope>
    <source>
        <strain evidence="4">Lake Konstanz</strain>
    </source>
</reference>
<evidence type="ECO:0008006" key="5">
    <source>
        <dbReference type="Google" id="ProtNLM"/>
    </source>
</evidence>
<protein>
    <recommendedName>
        <fullName evidence="5">Membrane-associated protein</fullName>
    </recommendedName>
</protein>
<feature type="signal peptide" evidence="2">
    <location>
        <begin position="1"/>
        <end position="16"/>
    </location>
</feature>